<evidence type="ECO:0000256" key="2">
    <source>
        <dbReference type="ARBA" id="ARBA00022729"/>
    </source>
</evidence>
<sequence length="335" mass="37720">MTDYINPLVLQRADPFVLRDDRADGVQYYFTGSYPRYDRITLRRAARLDALQAAPEKTIWRAHSSGPLSHLIWAPELHRVAGTWTVYFAAAPDTKISDDTFNHRIYCLQCEDDDPLTGTWIERGLVDTGDTFSLDATTFTRDGVQYLVWAQQDLAIEGHSNIYIARMSNPWTLADRPSLLSHPELDWERVRFAVNEGPAVLIHDNRIFLTYSASGTGPEYAVGLLRADLRADLEDPNSWTKSAQPIFKSAPDAHQYGPGHNSFTTSENGADDLIVYHARNYTEIVGDPLFDPNRHARIGRVTWDEQGSPQFGRPAPDTRWTPTSTEIITGKGAEI</sequence>
<reference evidence="6 7" key="1">
    <citation type="submission" date="2016-10" db="EMBL/GenBank/DDBJ databases">
        <authorList>
            <person name="de Groot N.N."/>
        </authorList>
    </citation>
    <scope>NUCLEOTIDE SEQUENCE [LARGE SCALE GENOMIC DNA]</scope>
    <source>
        <strain evidence="6 7">DSM 16859</strain>
    </source>
</reference>
<organism evidence="6 7">
    <name type="scientific">Propionibacterium cyclohexanicum</name>
    <dbReference type="NCBI Taxonomy" id="64702"/>
    <lineage>
        <taxon>Bacteria</taxon>
        <taxon>Bacillati</taxon>
        <taxon>Actinomycetota</taxon>
        <taxon>Actinomycetes</taxon>
        <taxon>Propionibacteriales</taxon>
        <taxon>Propionibacteriaceae</taxon>
        <taxon>Propionibacterium</taxon>
    </lineage>
</organism>
<dbReference type="OrthoDB" id="177947at2"/>
<comment type="similarity">
    <text evidence="1 5">Belongs to the glycosyl hydrolase 43 family.</text>
</comment>
<dbReference type="InterPro" id="IPR023296">
    <property type="entry name" value="Glyco_hydro_beta-prop_sf"/>
</dbReference>
<keyword evidence="7" id="KW-1185">Reference proteome</keyword>
<dbReference type="PIRSF" id="PIRSF025414">
    <property type="entry name" value="Alpha-L-arabinofuranosidase"/>
    <property type="match status" value="1"/>
</dbReference>
<dbReference type="InterPro" id="IPR006710">
    <property type="entry name" value="Glyco_hydro_43"/>
</dbReference>
<evidence type="ECO:0000256" key="3">
    <source>
        <dbReference type="ARBA" id="ARBA00022801"/>
    </source>
</evidence>
<accession>A0A1H9PSD7</accession>
<dbReference type="SUPFAM" id="SSF75005">
    <property type="entry name" value="Arabinanase/levansucrase/invertase"/>
    <property type="match status" value="1"/>
</dbReference>
<evidence type="ECO:0000313" key="6">
    <source>
        <dbReference type="EMBL" id="SER51141.1"/>
    </source>
</evidence>
<dbReference type="Proteomes" id="UP000198815">
    <property type="component" value="Unassembled WGS sequence"/>
</dbReference>
<evidence type="ECO:0000313" key="7">
    <source>
        <dbReference type="Proteomes" id="UP000198815"/>
    </source>
</evidence>
<keyword evidence="4 5" id="KW-0326">Glycosidase</keyword>
<name>A0A1H9PSD7_9ACTN</name>
<dbReference type="STRING" id="64702.SAMN05443377_101240"/>
<dbReference type="EMBL" id="FOGZ01000001">
    <property type="protein sequence ID" value="SER51141.1"/>
    <property type="molecule type" value="Genomic_DNA"/>
</dbReference>
<dbReference type="InterPro" id="IPR016828">
    <property type="entry name" value="Alpha-L-arabinofuranosidase"/>
</dbReference>
<dbReference type="GO" id="GO:0005975">
    <property type="term" value="P:carbohydrate metabolic process"/>
    <property type="evidence" value="ECO:0007669"/>
    <property type="project" value="InterPro"/>
</dbReference>
<keyword evidence="2" id="KW-0732">Signal</keyword>
<protein>
    <submittedName>
        <fullName evidence="6">Beta-xylosidase, GH43 family</fullName>
    </submittedName>
</protein>
<gene>
    <name evidence="6" type="ORF">SAMN05443377_101240</name>
</gene>
<dbReference type="RefSeq" id="WP_091966806.1">
    <property type="nucleotide sequence ID" value="NZ_FOGZ01000001.1"/>
</dbReference>
<dbReference type="AlphaFoldDB" id="A0A1H9PSD7"/>
<evidence type="ECO:0000256" key="5">
    <source>
        <dbReference type="RuleBase" id="RU361187"/>
    </source>
</evidence>
<keyword evidence="3 5" id="KW-0378">Hydrolase</keyword>
<dbReference type="PANTHER" id="PTHR43817">
    <property type="entry name" value="GLYCOSYL HYDROLASE"/>
    <property type="match status" value="1"/>
</dbReference>
<dbReference type="GO" id="GO:0004553">
    <property type="term" value="F:hydrolase activity, hydrolyzing O-glycosyl compounds"/>
    <property type="evidence" value="ECO:0007669"/>
    <property type="project" value="InterPro"/>
</dbReference>
<evidence type="ECO:0000256" key="1">
    <source>
        <dbReference type="ARBA" id="ARBA00009865"/>
    </source>
</evidence>
<evidence type="ECO:0000256" key="4">
    <source>
        <dbReference type="ARBA" id="ARBA00023295"/>
    </source>
</evidence>
<dbReference type="Gene3D" id="2.115.10.20">
    <property type="entry name" value="Glycosyl hydrolase domain, family 43"/>
    <property type="match status" value="1"/>
</dbReference>
<dbReference type="Pfam" id="PF04616">
    <property type="entry name" value="Glyco_hydro_43"/>
    <property type="match status" value="1"/>
</dbReference>
<proteinExistence type="inferred from homology"/>
<dbReference type="PANTHER" id="PTHR43817:SF1">
    <property type="entry name" value="HYDROLASE, FAMILY 43, PUTATIVE (AFU_ORTHOLOGUE AFUA_3G01660)-RELATED"/>
    <property type="match status" value="1"/>
</dbReference>